<keyword evidence="6" id="KW-1185">Reference proteome</keyword>
<dbReference type="EMBL" id="AAZO01002446">
    <property type="status" value="NOT_ANNOTATED_CDS"/>
    <property type="molecule type" value="Genomic_DNA"/>
</dbReference>
<dbReference type="VEuPathDB" id="VectorBase:PHUM212270"/>
<proteinExistence type="predicted"/>
<protein>
    <submittedName>
        <fullName evidence="4 5">Monocarboxylate transporter, putative</fullName>
    </submittedName>
</protein>
<evidence type="ECO:0000259" key="3">
    <source>
        <dbReference type="PROSITE" id="PS50850"/>
    </source>
</evidence>
<keyword evidence="2" id="KW-1133">Transmembrane helix</keyword>
<dbReference type="HOGENOM" id="CLU_001265_59_1_1"/>
<feature type="transmembrane region" description="Helical" evidence="2">
    <location>
        <begin position="334"/>
        <end position="355"/>
    </location>
</feature>
<sequence length="401" mass="43323">MIDFVTALVGSLGIGMTFFLSPVAGILTDQIGIRMTTFLGGTLAIGGLVLSSFFSNNVEVLYASFGIILGVGASLAYSPSLIILGHYFTKYLGVANGFATAGSSVFTLAFPYFLQALIDNFELKGCFLGVSFLMILILVCALVFKPVLKKSPKPKKRHGFTFKSKFKSIINVEIWKIRKFLIWIIALPVSLFGYFVTFVHLVSYVNVTFNEEYDGKILIQCIAATSLLGRLISGKVADFKKVNTITLQQISFVCLGLLTMLIAVVQNYYGLIVICLSMGIFDGCFVSLMGPVAFKICGQKGASQAIGFLLGLCAIPMTLGPPMAGFIFDQTESYTTSFIIAGSTFLLGASIMQLIHCVGDDKSDDDIIIEPVSEGQFLSLGLLTASSPFFCSSVTNNIRTK</sequence>
<feature type="transmembrane region" description="Helical" evidence="2">
    <location>
        <begin position="35"/>
        <end position="54"/>
    </location>
</feature>
<feature type="transmembrane region" description="Helical" evidence="2">
    <location>
        <begin position="60"/>
        <end position="84"/>
    </location>
</feature>
<evidence type="ECO:0000256" key="1">
    <source>
        <dbReference type="ARBA" id="ARBA00004141"/>
    </source>
</evidence>
<organism>
    <name type="scientific">Pediculus humanus subsp. corporis</name>
    <name type="common">Body louse</name>
    <dbReference type="NCBI Taxonomy" id="121224"/>
    <lineage>
        <taxon>Eukaryota</taxon>
        <taxon>Metazoa</taxon>
        <taxon>Ecdysozoa</taxon>
        <taxon>Arthropoda</taxon>
        <taxon>Hexapoda</taxon>
        <taxon>Insecta</taxon>
        <taxon>Pterygota</taxon>
        <taxon>Neoptera</taxon>
        <taxon>Paraneoptera</taxon>
        <taxon>Psocodea</taxon>
        <taxon>Troctomorpha</taxon>
        <taxon>Phthiraptera</taxon>
        <taxon>Anoplura</taxon>
        <taxon>Pediculidae</taxon>
        <taxon>Pediculus</taxon>
    </lineage>
</organism>
<feature type="transmembrane region" description="Helical" evidence="2">
    <location>
        <begin position="217"/>
        <end position="233"/>
    </location>
</feature>
<dbReference type="CTD" id="8237423"/>
<feature type="transmembrane region" description="Helical" evidence="2">
    <location>
        <begin position="6"/>
        <end position="28"/>
    </location>
</feature>
<dbReference type="GO" id="GO:0022857">
    <property type="term" value="F:transmembrane transporter activity"/>
    <property type="evidence" value="ECO:0007669"/>
    <property type="project" value="InterPro"/>
</dbReference>
<dbReference type="InterPro" id="IPR011701">
    <property type="entry name" value="MFS"/>
</dbReference>
<dbReference type="OrthoDB" id="6499973at2759"/>
<dbReference type="Proteomes" id="UP000009046">
    <property type="component" value="Unassembled WGS sequence"/>
</dbReference>
<dbReference type="GO" id="GO:0016020">
    <property type="term" value="C:membrane"/>
    <property type="evidence" value="ECO:0007669"/>
    <property type="project" value="UniProtKB-SubCell"/>
</dbReference>
<feature type="transmembrane region" description="Helical" evidence="2">
    <location>
        <begin position="271"/>
        <end position="294"/>
    </location>
</feature>
<dbReference type="EMBL" id="DS235171">
    <property type="protein sequence ID" value="EEB12880.1"/>
    <property type="molecule type" value="Genomic_DNA"/>
</dbReference>
<dbReference type="SUPFAM" id="SSF103473">
    <property type="entry name" value="MFS general substrate transporter"/>
    <property type="match status" value="1"/>
</dbReference>
<evidence type="ECO:0000313" key="5">
    <source>
        <dbReference type="EnsemblMetazoa" id="PHUM212270-PA"/>
    </source>
</evidence>
<comment type="subcellular location">
    <subcellularLocation>
        <location evidence="1">Membrane</location>
        <topology evidence="1">Multi-pass membrane protein</topology>
    </subcellularLocation>
</comment>
<dbReference type="PROSITE" id="PS50850">
    <property type="entry name" value="MFS"/>
    <property type="match status" value="1"/>
</dbReference>
<dbReference type="PANTHER" id="PTHR11360:SF312">
    <property type="entry name" value="KARMOISIN, ISOFORM B"/>
    <property type="match status" value="1"/>
</dbReference>
<feature type="transmembrane region" description="Helical" evidence="2">
    <location>
        <begin position="306"/>
        <end position="328"/>
    </location>
</feature>
<dbReference type="FunCoup" id="E0VHJ4">
    <property type="interactions" value="13"/>
</dbReference>
<dbReference type="InterPro" id="IPR036259">
    <property type="entry name" value="MFS_trans_sf"/>
</dbReference>
<feature type="transmembrane region" description="Helical" evidence="2">
    <location>
        <begin position="245"/>
        <end position="265"/>
    </location>
</feature>
<accession>E0VHJ4</accession>
<dbReference type="Gene3D" id="1.20.1250.20">
    <property type="entry name" value="MFS general substrate transporter like domains"/>
    <property type="match status" value="1"/>
</dbReference>
<keyword evidence="2" id="KW-0472">Membrane</keyword>
<dbReference type="GeneID" id="8237423"/>
<gene>
    <name evidence="5" type="primary">8237423</name>
    <name evidence="4" type="ORF">Phum_PHUM212270</name>
</gene>
<evidence type="ECO:0000313" key="6">
    <source>
        <dbReference type="Proteomes" id="UP000009046"/>
    </source>
</evidence>
<dbReference type="InParanoid" id="E0VHJ4"/>
<dbReference type="InterPro" id="IPR050327">
    <property type="entry name" value="Proton-linked_MCT"/>
</dbReference>
<reference evidence="4" key="1">
    <citation type="submission" date="2007-04" db="EMBL/GenBank/DDBJ databases">
        <title>Annotation of Pediculus humanus corporis strain USDA.</title>
        <authorList>
            <person name="Kirkness E."/>
            <person name="Hannick L."/>
            <person name="Hass B."/>
            <person name="Bruggner R."/>
            <person name="Lawson D."/>
            <person name="Bidwell S."/>
            <person name="Joardar V."/>
            <person name="Caler E."/>
            <person name="Walenz B."/>
            <person name="Inman J."/>
            <person name="Schobel S."/>
            <person name="Galinsky K."/>
            <person name="Amedeo P."/>
            <person name="Strausberg R."/>
        </authorList>
    </citation>
    <scope>NUCLEOTIDE SEQUENCE</scope>
    <source>
        <strain evidence="4">USDA</strain>
    </source>
</reference>
<dbReference type="InterPro" id="IPR020846">
    <property type="entry name" value="MFS_dom"/>
</dbReference>
<dbReference type="AlphaFoldDB" id="E0VHJ4"/>
<dbReference type="RefSeq" id="XP_002425618.1">
    <property type="nucleotide sequence ID" value="XM_002425573.1"/>
</dbReference>
<feature type="transmembrane region" description="Helical" evidence="2">
    <location>
        <begin position="180"/>
        <end position="205"/>
    </location>
</feature>
<dbReference type="OMA" id="LSYRIWA"/>
<name>E0VHJ4_PEDHC</name>
<dbReference type="EnsemblMetazoa" id="PHUM212270-RA">
    <property type="protein sequence ID" value="PHUM212270-PA"/>
    <property type="gene ID" value="PHUM212270"/>
</dbReference>
<evidence type="ECO:0000256" key="2">
    <source>
        <dbReference type="SAM" id="Phobius"/>
    </source>
</evidence>
<feature type="transmembrane region" description="Helical" evidence="2">
    <location>
        <begin position="91"/>
        <end position="114"/>
    </location>
</feature>
<feature type="domain" description="Major facilitator superfamily (MFS) profile" evidence="3">
    <location>
        <begin position="1"/>
        <end position="149"/>
    </location>
</feature>
<feature type="transmembrane region" description="Helical" evidence="2">
    <location>
        <begin position="126"/>
        <end position="148"/>
    </location>
</feature>
<keyword evidence="2" id="KW-0812">Transmembrane</keyword>
<dbReference type="PANTHER" id="PTHR11360">
    <property type="entry name" value="MONOCARBOXYLATE TRANSPORTER"/>
    <property type="match status" value="1"/>
</dbReference>
<dbReference type="Pfam" id="PF07690">
    <property type="entry name" value="MFS_1"/>
    <property type="match status" value="1"/>
</dbReference>
<reference evidence="5" key="3">
    <citation type="submission" date="2021-02" db="UniProtKB">
        <authorList>
            <consortium name="EnsemblMetazoa"/>
        </authorList>
    </citation>
    <scope>IDENTIFICATION</scope>
    <source>
        <strain evidence="5">USDA</strain>
    </source>
</reference>
<evidence type="ECO:0000313" key="4">
    <source>
        <dbReference type="EMBL" id="EEB12880.1"/>
    </source>
</evidence>
<dbReference type="KEGG" id="phu:Phum_PHUM212270"/>
<reference evidence="4" key="2">
    <citation type="submission" date="2007-04" db="EMBL/GenBank/DDBJ databases">
        <title>The genome of the human body louse.</title>
        <authorList>
            <consortium name="The Human Body Louse Genome Consortium"/>
            <person name="Kirkness E."/>
            <person name="Walenz B."/>
            <person name="Hass B."/>
            <person name="Bruggner R."/>
            <person name="Strausberg R."/>
        </authorList>
    </citation>
    <scope>NUCLEOTIDE SEQUENCE</scope>
    <source>
        <strain evidence="4">USDA</strain>
    </source>
</reference>
<dbReference type="eggNOG" id="KOG2504">
    <property type="taxonomic scope" value="Eukaryota"/>
</dbReference>